<name>A0A1V9XLJ0_9ACAR</name>
<evidence type="ECO:0000313" key="2">
    <source>
        <dbReference type="EMBL" id="OQR74395.1"/>
    </source>
</evidence>
<proteinExistence type="predicted"/>
<dbReference type="InParanoid" id="A0A1V9XLJ0"/>
<evidence type="ECO:0000313" key="3">
    <source>
        <dbReference type="Proteomes" id="UP000192247"/>
    </source>
</evidence>
<sequence length="87" mass="9869">MKRHSQLLQGHSRWAEGRPELSEDYPDAGMAAQPGARRFLRATDLLKALSDKRNFITQIRQTRFKDSAYAPALTPSGRPYGTPLRWG</sequence>
<organism evidence="2 3">
    <name type="scientific">Tropilaelaps mercedesae</name>
    <dbReference type="NCBI Taxonomy" id="418985"/>
    <lineage>
        <taxon>Eukaryota</taxon>
        <taxon>Metazoa</taxon>
        <taxon>Ecdysozoa</taxon>
        <taxon>Arthropoda</taxon>
        <taxon>Chelicerata</taxon>
        <taxon>Arachnida</taxon>
        <taxon>Acari</taxon>
        <taxon>Parasitiformes</taxon>
        <taxon>Mesostigmata</taxon>
        <taxon>Gamasina</taxon>
        <taxon>Dermanyssoidea</taxon>
        <taxon>Laelapidae</taxon>
        <taxon>Tropilaelaps</taxon>
    </lineage>
</organism>
<dbReference type="EMBL" id="MNPL01008052">
    <property type="protein sequence ID" value="OQR74395.1"/>
    <property type="molecule type" value="Genomic_DNA"/>
</dbReference>
<gene>
    <name evidence="2" type="ORF">BIW11_09105</name>
</gene>
<dbReference type="AlphaFoldDB" id="A0A1V9XLJ0"/>
<accession>A0A1V9XLJ0</accession>
<dbReference type="Proteomes" id="UP000192247">
    <property type="component" value="Unassembled WGS sequence"/>
</dbReference>
<protein>
    <submittedName>
        <fullName evidence="2">Uncharacterized protein</fullName>
    </submittedName>
</protein>
<evidence type="ECO:0000256" key="1">
    <source>
        <dbReference type="SAM" id="MobiDB-lite"/>
    </source>
</evidence>
<feature type="region of interest" description="Disordered" evidence="1">
    <location>
        <begin position="1"/>
        <end position="29"/>
    </location>
</feature>
<keyword evidence="3" id="KW-1185">Reference proteome</keyword>
<reference evidence="2 3" key="1">
    <citation type="journal article" date="2017" name="Gigascience">
        <title>Draft genome of the honey bee ectoparasitic mite, Tropilaelaps mercedesae, is shaped by the parasitic life history.</title>
        <authorList>
            <person name="Dong X."/>
            <person name="Armstrong S.D."/>
            <person name="Xia D."/>
            <person name="Makepeace B.L."/>
            <person name="Darby A.C."/>
            <person name="Kadowaki T."/>
        </authorList>
    </citation>
    <scope>NUCLEOTIDE SEQUENCE [LARGE SCALE GENOMIC DNA]</scope>
    <source>
        <strain evidence="2">Wuxi-XJTLU</strain>
    </source>
</reference>
<comment type="caution">
    <text evidence="2">The sequence shown here is derived from an EMBL/GenBank/DDBJ whole genome shotgun (WGS) entry which is preliminary data.</text>
</comment>